<name>A0A3P6RG13_CYLGO</name>
<evidence type="ECO:0000313" key="2">
    <source>
        <dbReference type="Proteomes" id="UP000271889"/>
    </source>
</evidence>
<evidence type="ECO:0000313" key="1">
    <source>
        <dbReference type="EMBL" id="VDK43534.1"/>
    </source>
</evidence>
<reference evidence="1 2" key="1">
    <citation type="submission" date="2018-11" db="EMBL/GenBank/DDBJ databases">
        <authorList>
            <consortium name="Pathogen Informatics"/>
        </authorList>
    </citation>
    <scope>NUCLEOTIDE SEQUENCE [LARGE SCALE GENOMIC DNA]</scope>
</reference>
<organism evidence="1 2">
    <name type="scientific">Cylicostephanus goldi</name>
    <name type="common">Nematode worm</name>
    <dbReference type="NCBI Taxonomy" id="71465"/>
    <lineage>
        <taxon>Eukaryota</taxon>
        <taxon>Metazoa</taxon>
        <taxon>Ecdysozoa</taxon>
        <taxon>Nematoda</taxon>
        <taxon>Chromadorea</taxon>
        <taxon>Rhabditida</taxon>
        <taxon>Rhabditina</taxon>
        <taxon>Rhabditomorpha</taxon>
        <taxon>Strongyloidea</taxon>
        <taxon>Strongylidae</taxon>
        <taxon>Cylicostephanus</taxon>
    </lineage>
</organism>
<dbReference type="OrthoDB" id="4007at2759"/>
<accession>A0A3P6RG13</accession>
<gene>
    <name evidence="1" type="ORF">CGOC_LOCUS184</name>
</gene>
<protein>
    <submittedName>
        <fullName evidence="1">Uncharacterized protein</fullName>
    </submittedName>
</protein>
<dbReference type="AlphaFoldDB" id="A0A3P6RG13"/>
<keyword evidence="2" id="KW-1185">Reference proteome</keyword>
<proteinExistence type="predicted"/>
<dbReference type="Proteomes" id="UP000271889">
    <property type="component" value="Unassembled WGS sequence"/>
</dbReference>
<sequence length="67" mass="7819">MNKNVLDPMLKSLLDSASAQLYYNCANNYDYEKLCEGIYIVFGTTSKTFGLPDYMSTWYKLTLMHCW</sequence>
<dbReference type="EMBL" id="UYRV01000228">
    <property type="protein sequence ID" value="VDK43534.1"/>
    <property type="molecule type" value="Genomic_DNA"/>
</dbReference>